<dbReference type="Proteomes" id="UP001497700">
    <property type="component" value="Unassembled WGS sequence"/>
</dbReference>
<protein>
    <submittedName>
        <fullName evidence="1">Uncharacterized protein</fullName>
    </submittedName>
</protein>
<evidence type="ECO:0000313" key="1">
    <source>
        <dbReference type="EMBL" id="KAI4869666.1"/>
    </source>
</evidence>
<comment type="caution">
    <text evidence="1">The sequence shown here is derived from an EMBL/GenBank/DDBJ whole genome shotgun (WGS) entry which is preliminary data.</text>
</comment>
<accession>A0ACB9ZE93</accession>
<organism evidence="1 2">
    <name type="scientific">Hypoxylon rubiginosum</name>
    <dbReference type="NCBI Taxonomy" id="110542"/>
    <lineage>
        <taxon>Eukaryota</taxon>
        <taxon>Fungi</taxon>
        <taxon>Dikarya</taxon>
        <taxon>Ascomycota</taxon>
        <taxon>Pezizomycotina</taxon>
        <taxon>Sordariomycetes</taxon>
        <taxon>Xylariomycetidae</taxon>
        <taxon>Xylariales</taxon>
        <taxon>Hypoxylaceae</taxon>
        <taxon>Hypoxylon</taxon>
    </lineage>
</organism>
<gene>
    <name evidence="1" type="ORF">F4820DRAFT_443743</name>
</gene>
<evidence type="ECO:0000313" key="2">
    <source>
        <dbReference type="Proteomes" id="UP001497700"/>
    </source>
</evidence>
<sequence>MPLTQEAVGYYNHLHPRYLIPSMVMCRHAGANTGGRLYSDVEIWSTMRTALQDLRQPRWSARRSLGRRWPRAIPIYTVPVARRGRARGLLWQYPLRATGPRASHRDRVVFSQSGLYVGLLHHVTGDIFCWGEARDPSSLTYDDRGNIVWNASDYGTYYYREW</sequence>
<proteinExistence type="predicted"/>
<name>A0ACB9ZE93_9PEZI</name>
<reference evidence="1 2" key="1">
    <citation type="journal article" date="2022" name="New Phytol.">
        <title>Ecological generalism drives hyperdiversity of secondary metabolite gene clusters in xylarialean endophytes.</title>
        <authorList>
            <person name="Franco M.E.E."/>
            <person name="Wisecaver J.H."/>
            <person name="Arnold A.E."/>
            <person name="Ju Y.M."/>
            <person name="Slot J.C."/>
            <person name="Ahrendt S."/>
            <person name="Moore L.P."/>
            <person name="Eastman K.E."/>
            <person name="Scott K."/>
            <person name="Konkel Z."/>
            <person name="Mondo S.J."/>
            <person name="Kuo A."/>
            <person name="Hayes R.D."/>
            <person name="Haridas S."/>
            <person name="Andreopoulos B."/>
            <person name="Riley R."/>
            <person name="LaButti K."/>
            <person name="Pangilinan J."/>
            <person name="Lipzen A."/>
            <person name="Amirebrahimi M."/>
            <person name="Yan J."/>
            <person name="Adam C."/>
            <person name="Keymanesh K."/>
            <person name="Ng V."/>
            <person name="Louie K."/>
            <person name="Northen T."/>
            <person name="Drula E."/>
            <person name="Henrissat B."/>
            <person name="Hsieh H.M."/>
            <person name="Youens-Clark K."/>
            <person name="Lutzoni F."/>
            <person name="Miadlikowska J."/>
            <person name="Eastwood D.C."/>
            <person name="Hamelin R.C."/>
            <person name="Grigoriev I.V."/>
            <person name="U'Ren J.M."/>
        </authorList>
    </citation>
    <scope>NUCLEOTIDE SEQUENCE [LARGE SCALE GENOMIC DNA]</scope>
    <source>
        <strain evidence="1 2">CBS 119005</strain>
    </source>
</reference>
<keyword evidence="2" id="KW-1185">Reference proteome</keyword>
<dbReference type="EMBL" id="MU393428">
    <property type="protein sequence ID" value="KAI4869666.1"/>
    <property type="molecule type" value="Genomic_DNA"/>
</dbReference>